<sequence length="76" mass="8722">MSYVTKKNINLRFQQLLILVLHLVLLRWIFYTLGNAGSMLTSEVLLHFAGIGTYGGFLIFGCAKWARRRYVKGLDD</sequence>
<evidence type="ECO:0000256" key="1">
    <source>
        <dbReference type="SAM" id="Phobius"/>
    </source>
</evidence>
<evidence type="ECO:0000313" key="3">
    <source>
        <dbReference type="Proteomes" id="UP000196531"/>
    </source>
</evidence>
<reference evidence="3" key="1">
    <citation type="journal article" date="2017" name="Proc. Natl. Acad. Sci. U.S.A.">
        <title>Simulation of Deepwater Horizon oil plume reveals substrate specialization within a complex community of hydrocarbon-degraders.</title>
        <authorList>
            <person name="Hu P."/>
            <person name="Dubinsky E.A."/>
            <person name="Probst A.J."/>
            <person name="Wang J."/>
            <person name="Sieber C.M.K."/>
            <person name="Tom L.M."/>
            <person name="Gardinali P."/>
            <person name="Banfield J.F."/>
            <person name="Atlas R.M."/>
            <person name="Andersen G.L."/>
        </authorList>
    </citation>
    <scope>NUCLEOTIDE SEQUENCE [LARGE SCALE GENOMIC DNA]</scope>
</reference>
<evidence type="ECO:0000313" key="2">
    <source>
        <dbReference type="EMBL" id="OUR98526.1"/>
    </source>
</evidence>
<feature type="transmembrane region" description="Helical" evidence="1">
    <location>
        <begin position="16"/>
        <end position="33"/>
    </location>
</feature>
<accession>A0A1Y5FA93</accession>
<comment type="caution">
    <text evidence="2">The sequence shown here is derived from an EMBL/GenBank/DDBJ whole genome shotgun (WGS) entry which is preliminary data.</text>
</comment>
<organism evidence="2 3">
    <name type="scientific">Halobacteriovorax marinus</name>
    <dbReference type="NCBI Taxonomy" id="97084"/>
    <lineage>
        <taxon>Bacteria</taxon>
        <taxon>Pseudomonadati</taxon>
        <taxon>Bdellovibrionota</taxon>
        <taxon>Bacteriovoracia</taxon>
        <taxon>Bacteriovoracales</taxon>
        <taxon>Halobacteriovoraceae</taxon>
        <taxon>Halobacteriovorax</taxon>
    </lineage>
</organism>
<keyword evidence="1" id="KW-1133">Transmembrane helix</keyword>
<feature type="transmembrane region" description="Helical" evidence="1">
    <location>
        <begin position="45"/>
        <end position="66"/>
    </location>
</feature>
<proteinExistence type="predicted"/>
<dbReference type="Proteomes" id="UP000196531">
    <property type="component" value="Unassembled WGS sequence"/>
</dbReference>
<protein>
    <recommendedName>
        <fullName evidence="4">Integral membrane protein</fullName>
    </recommendedName>
</protein>
<name>A0A1Y5FA93_9BACT</name>
<keyword evidence="1" id="KW-0812">Transmembrane</keyword>
<dbReference type="AlphaFoldDB" id="A0A1Y5FA93"/>
<gene>
    <name evidence="2" type="ORF">A9Q84_03695</name>
</gene>
<dbReference type="EMBL" id="MAAO01000004">
    <property type="protein sequence ID" value="OUR98526.1"/>
    <property type="molecule type" value="Genomic_DNA"/>
</dbReference>
<keyword evidence="1" id="KW-0472">Membrane</keyword>
<evidence type="ECO:0008006" key="4">
    <source>
        <dbReference type="Google" id="ProtNLM"/>
    </source>
</evidence>